<protein>
    <submittedName>
        <fullName evidence="1">Uncharacterized protein</fullName>
    </submittedName>
</protein>
<evidence type="ECO:0000313" key="1">
    <source>
        <dbReference type="EMBL" id="CAL1354462.1"/>
    </source>
</evidence>
<sequence length="89" mass="10107">MTVGEHFPASLHPQPITEEVLDGDSDDQGFDFVDLGFYREEVYDGDTADYGVSFSICDFSRRKSARRYCLVFHHAEIWSLLLSLGADLE</sequence>
<organism evidence="1 2">
    <name type="scientific">Linum trigynum</name>
    <dbReference type="NCBI Taxonomy" id="586398"/>
    <lineage>
        <taxon>Eukaryota</taxon>
        <taxon>Viridiplantae</taxon>
        <taxon>Streptophyta</taxon>
        <taxon>Embryophyta</taxon>
        <taxon>Tracheophyta</taxon>
        <taxon>Spermatophyta</taxon>
        <taxon>Magnoliopsida</taxon>
        <taxon>eudicotyledons</taxon>
        <taxon>Gunneridae</taxon>
        <taxon>Pentapetalae</taxon>
        <taxon>rosids</taxon>
        <taxon>fabids</taxon>
        <taxon>Malpighiales</taxon>
        <taxon>Linaceae</taxon>
        <taxon>Linum</taxon>
    </lineage>
</organism>
<reference evidence="1 2" key="1">
    <citation type="submission" date="2024-04" db="EMBL/GenBank/DDBJ databases">
        <authorList>
            <person name="Fracassetti M."/>
        </authorList>
    </citation>
    <scope>NUCLEOTIDE SEQUENCE [LARGE SCALE GENOMIC DNA]</scope>
</reference>
<keyword evidence="2" id="KW-1185">Reference proteome</keyword>
<evidence type="ECO:0000313" key="2">
    <source>
        <dbReference type="Proteomes" id="UP001497516"/>
    </source>
</evidence>
<dbReference type="AlphaFoldDB" id="A0AAV2CD87"/>
<dbReference type="EMBL" id="OZ034813">
    <property type="protein sequence ID" value="CAL1354462.1"/>
    <property type="molecule type" value="Genomic_DNA"/>
</dbReference>
<name>A0AAV2CD87_9ROSI</name>
<dbReference type="Proteomes" id="UP001497516">
    <property type="component" value="Chromosome 1"/>
</dbReference>
<proteinExistence type="predicted"/>
<gene>
    <name evidence="1" type="ORF">LTRI10_LOCUS2271</name>
</gene>
<accession>A0AAV2CD87</accession>